<keyword evidence="2" id="KW-1185">Reference proteome</keyword>
<comment type="caution">
    <text evidence="1">The sequence shown here is derived from an EMBL/GenBank/DDBJ whole genome shotgun (WGS) entry which is preliminary data.</text>
</comment>
<sequence length="188" mass="20752">MSLTEESLPLIPEVMDPFQNRRLSEVVAQLLDFSADDDTDGNIEDDGDNGGDGMSTDNFIAFVDYKEEPRNKDLIRGPLRTIEEEGSLNSLVTTPSVDSIQFIDEPICSSRLDLNPCGLASDLDSQRTDCVHYSTTLTENGVETVFGIQPVTPDLSPRNHRPEVKLGGSLRDLDLAETPCYRWSVTSV</sequence>
<dbReference type="Proteomes" id="UP000828390">
    <property type="component" value="Unassembled WGS sequence"/>
</dbReference>
<evidence type="ECO:0000313" key="1">
    <source>
        <dbReference type="EMBL" id="KAH3867329.1"/>
    </source>
</evidence>
<organism evidence="1 2">
    <name type="scientific">Dreissena polymorpha</name>
    <name type="common">Zebra mussel</name>
    <name type="synonym">Mytilus polymorpha</name>
    <dbReference type="NCBI Taxonomy" id="45954"/>
    <lineage>
        <taxon>Eukaryota</taxon>
        <taxon>Metazoa</taxon>
        <taxon>Spiralia</taxon>
        <taxon>Lophotrochozoa</taxon>
        <taxon>Mollusca</taxon>
        <taxon>Bivalvia</taxon>
        <taxon>Autobranchia</taxon>
        <taxon>Heteroconchia</taxon>
        <taxon>Euheterodonta</taxon>
        <taxon>Imparidentia</taxon>
        <taxon>Neoheterodontei</taxon>
        <taxon>Myida</taxon>
        <taxon>Dreissenoidea</taxon>
        <taxon>Dreissenidae</taxon>
        <taxon>Dreissena</taxon>
    </lineage>
</organism>
<reference evidence="1" key="1">
    <citation type="journal article" date="2019" name="bioRxiv">
        <title>The Genome of the Zebra Mussel, Dreissena polymorpha: A Resource for Invasive Species Research.</title>
        <authorList>
            <person name="McCartney M.A."/>
            <person name="Auch B."/>
            <person name="Kono T."/>
            <person name="Mallez S."/>
            <person name="Zhang Y."/>
            <person name="Obille A."/>
            <person name="Becker A."/>
            <person name="Abrahante J.E."/>
            <person name="Garbe J."/>
            <person name="Badalamenti J.P."/>
            <person name="Herman A."/>
            <person name="Mangelson H."/>
            <person name="Liachko I."/>
            <person name="Sullivan S."/>
            <person name="Sone E.D."/>
            <person name="Koren S."/>
            <person name="Silverstein K.A.T."/>
            <person name="Beckman K.B."/>
            <person name="Gohl D.M."/>
        </authorList>
    </citation>
    <scope>NUCLEOTIDE SEQUENCE</scope>
    <source>
        <strain evidence="1">Duluth1</strain>
        <tissue evidence="1">Whole animal</tissue>
    </source>
</reference>
<dbReference type="EMBL" id="JAIWYP010000002">
    <property type="protein sequence ID" value="KAH3867329.1"/>
    <property type="molecule type" value="Genomic_DNA"/>
</dbReference>
<name>A0A9D4RGE1_DREPO</name>
<reference evidence="1" key="2">
    <citation type="submission" date="2020-11" db="EMBL/GenBank/DDBJ databases">
        <authorList>
            <person name="McCartney M.A."/>
            <person name="Auch B."/>
            <person name="Kono T."/>
            <person name="Mallez S."/>
            <person name="Becker A."/>
            <person name="Gohl D.M."/>
            <person name="Silverstein K.A.T."/>
            <person name="Koren S."/>
            <person name="Bechman K.B."/>
            <person name="Herman A."/>
            <person name="Abrahante J.E."/>
            <person name="Garbe J."/>
        </authorList>
    </citation>
    <scope>NUCLEOTIDE SEQUENCE</scope>
    <source>
        <strain evidence="1">Duluth1</strain>
        <tissue evidence="1">Whole animal</tissue>
    </source>
</reference>
<proteinExistence type="predicted"/>
<protein>
    <submittedName>
        <fullName evidence="1">Uncharacterized protein</fullName>
    </submittedName>
</protein>
<accession>A0A9D4RGE1</accession>
<evidence type="ECO:0000313" key="2">
    <source>
        <dbReference type="Proteomes" id="UP000828390"/>
    </source>
</evidence>
<gene>
    <name evidence="1" type="ORF">DPMN_030455</name>
</gene>
<dbReference type="AlphaFoldDB" id="A0A9D4RGE1"/>